<keyword evidence="3" id="KW-0812">Transmembrane</keyword>
<evidence type="ECO:0000256" key="3">
    <source>
        <dbReference type="SAM" id="Phobius"/>
    </source>
</evidence>
<name>A0A2W6NJG0_9HELI</name>
<dbReference type="SMART" id="SM00283">
    <property type="entry name" value="MA"/>
    <property type="match status" value="1"/>
</dbReference>
<dbReference type="PANTHER" id="PTHR32089:SF112">
    <property type="entry name" value="LYSOZYME-LIKE PROTEIN-RELATED"/>
    <property type="match status" value="1"/>
</dbReference>
<dbReference type="PROSITE" id="PS50111">
    <property type="entry name" value="CHEMOTAXIS_TRANSDUC_2"/>
    <property type="match status" value="1"/>
</dbReference>
<keyword evidence="3" id="KW-0472">Membrane</keyword>
<dbReference type="GO" id="GO:0007165">
    <property type="term" value="P:signal transduction"/>
    <property type="evidence" value="ECO:0007669"/>
    <property type="project" value="UniProtKB-KW"/>
</dbReference>
<dbReference type="SUPFAM" id="SSF58104">
    <property type="entry name" value="Methyl-accepting chemotaxis protein (MCP) signaling domain"/>
    <property type="match status" value="1"/>
</dbReference>
<sequence>MKSWHFVILTFLLISLNIILDFTFNIFLINLSILCLSFLTLLLAFFKIKSREDFIKQVIAVVHNYEEGKFEPRILNLSKDKDLLMMANSLNTTADNIEAFMREISTAIHSSQEGKYYRLAFPQGLKGAFYHNILNINEALVKIEENAKDNLSNALAKTLMNMNLESQNTNLNKISTDLDNNLEDMGIVNKSVEEIAKDAKKSQNEINHITNTTDELMDIIQENSSIIESFAQKSKDIVAVVGIIGDIADQTNLLALNASIEAARAGEAGRGFAVVADEVRKLAEKTHKATTDINIVVQTMQQEISNIQEGFDNIVKSTNTTHQNIISFNDVFNQMEKTTTHLKEIFAKLSSKLSLNGLKLEHILYKSNLYLSYNIKQETCDFTNLSPISKHLSLENECLKINSSTFNSLKNLEDILHKDTNKALENLKLPLTQESLGAIIENFKSIENSSKEVMELLEA</sequence>
<evidence type="ECO:0000256" key="2">
    <source>
        <dbReference type="PROSITE-ProRule" id="PRU00284"/>
    </source>
</evidence>
<comment type="caution">
    <text evidence="5">The sequence shown here is derived from an EMBL/GenBank/DDBJ whole genome shotgun (WGS) entry which is preliminary data.</text>
</comment>
<feature type="transmembrane region" description="Helical" evidence="3">
    <location>
        <begin position="27"/>
        <end position="46"/>
    </location>
</feature>
<dbReference type="OrthoDB" id="1808874at2"/>
<keyword evidence="6" id="KW-1185">Reference proteome</keyword>
<dbReference type="Proteomes" id="UP000249746">
    <property type="component" value="Unassembled WGS sequence"/>
</dbReference>
<keyword evidence="1 2" id="KW-0807">Transducer</keyword>
<dbReference type="EMBL" id="NBIU01000001">
    <property type="protein sequence ID" value="PZT49070.1"/>
    <property type="molecule type" value="Genomic_DNA"/>
</dbReference>
<evidence type="ECO:0000313" key="5">
    <source>
        <dbReference type="EMBL" id="PZT49070.1"/>
    </source>
</evidence>
<dbReference type="Pfam" id="PF00015">
    <property type="entry name" value="MCPsignal"/>
    <property type="match status" value="1"/>
</dbReference>
<dbReference type="InterPro" id="IPR004089">
    <property type="entry name" value="MCPsignal_dom"/>
</dbReference>
<organism evidence="5 6">
    <name type="scientific">Helicobacter valdiviensis</name>
    <dbReference type="NCBI Taxonomy" id="1458358"/>
    <lineage>
        <taxon>Bacteria</taxon>
        <taxon>Pseudomonadati</taxon>
        <taxon>Campylobacterota</taxon>
        <taxon>Epsilonproteobacteria</taxon>
        <taxon>Campylobacterales</taxon>
        <taxon>Helicobacteraceae</taxon>
        <taxon>Helicobacter</taxon>
    </lineage>
</organism>
<dbReference type="AlphaFoldDB" id="A0A2W6NJG0"/>
<dbReference type="RefSeq" id="WP_111228821.1">
    <property type="nucleotide sequence ID" value="NZ_NBIU01000001.1"/>
</dbReference>
<gene>
    <name evidence="5" type="ORF">B6S12_00300</name>
</gene>
<dbReference type="Gene3D" id="1.10.287.950">
    <property type="entry name" value="Methyl-accepting chemotaxis protein"/>
    <property type="match status" value="1"/>
</dbReference>
<evidence type="ECO:0000256" key="1">
    <source>
        <dbReference type="ARBA" id="ARBA00023224"/>
    </source>
</evidence>
<evidence type="ECO:0000313" key="6">
    <source>
        <dbReference type="Proteomes" id="UP000249746"/>
    </source>
</evidence>
<accession>A0A2W6NJG0</accession>
<dbReference type="PANTHER" id="PTHR32089">
    <property type="entry name" value="METHYL-ACCEPTING CHEMOTAXIS PROTEIN MCPB"/>
    <property type="match status" value="1"/>
</dbReference>
<reference evidence="5 6" key="1">
    <citation type="submission" date="2017-03" db="EMBL/GenBank/DDBJ databases">
        <title>Genomic and clinical evidence uncovers the enterohepatic species Helicobacter valdiviensis as a potential human intestinal pathogen.</title>
        <authorList>
            <person name="Fresia P."/>
            <person name="Jara R."/>
            <person name="Sierra R."/>
            <person name="Ferres I."/>
            <person name="Greif G."/>
            <person name="Iraola G."/>
            <person name="Collado L."/>
        </authorList>
    </citation>
    <scope>NUCLEOTIDE SEQUENCE [LARGE SCALE GENOMIC DNA]</scope>
    <source>
        <strain evidence="5 6">WBE14</strain>
    </source>
</reference>
<evidence type="ECO:0000259" key="4">
    <source>
        <dbReference type="PROSITE" id="PS50111"/>
    </source>
</evidence>
<dbReference type="GO" id="GO:0016020">
    <property type="term" value="C:membrane"/>
    <property type="evidence" value="ECO:0007669"/>
    <property type="project" value="InterPro"/>
</dbReference>
<feature type="domain" description="Methyl-accepting transducer" evidence="4">
    <location>
        <begin position="163"/>
        <end position="351"/>
    </location>
</feature>
<proteinExistence type="predicted"/>
<keyword evidence="3" id="KW-1133">Transmembrane helix</keyword>
<protein>
    <submittedName>
        <fullName evidence="5">Chemotaxis protein</fullName>
    </submittedName>
</protein>